<keyword evidence="5" id="KW-0677">Repeat</keyword>
<dbReference type="InterPro" id="IPR003591">
    <property type="entry name" value="Leu-rich_rpt_typical-subtyp"/>
</dbReference>
<dbReference type="Gene3D" id="3.80.10.10">
    <property type="entry name" value="Ribonuclease Inhibitor"/>
    <property type="match status" value="2"/>
</dbReference>
<dbReference type="PANTHER" id="PTHR48057">
    <property type="entry name" value="LEUCINE-RICH REPEAT SERINE/THREONINE-PROTEIN KINASE 1"/>
    <property type="match status" value="1"/>
</dbReference>
<evidence type="ECO:0000256" key="8">
    <source>
        <dbReference type="ARBA" id="ARBA00023180"/>
    </source>
</evidence>
<dbReference type="FunFam" id="3.80.10.10:FF:000716">
    <property type="entry name" value="LRR receptor-like serine/threonine-protein kinase GSO1"/>
    <property type="match status" value="1"/>
</dbReference>
<name>A0AAV3Q1H0_LITER</name>
<evidence type="ECO:0000256" key="6">
    <source>
        <dbReference type="ARBA" id="ARBA00022989"/>
    </source>
</evidence>
<feature type="signal peptide" evidence="9">
    <location>
        <begin position="1"/>
        <end position="23"/>
    </location>
</feature>
<evidence type="ECO:0000256" key="1">
    <source>
        <dbReference type="ARBA" id="ARBA00004370"/>
    </source>
</evidence>
<dbReference type="GO" id="GO:0006952">
    <property type="term" value="P:defense response"/>
    <property type="evidence" value="ECO:0007669"/>
    <property type="project" value="UniProtKB-ARBA"/>
</dbReference>
<comment type="caution">
    <text evidence="11">The sequence shown here is derived from an EMBL/GenBank/DDBJ whole genome shotgun (WGS) entry which is preliminary data.</text>
</comment>
<dbReference type="FunFam" id="3.80.10.10:FF:000041">
    <property type="entry name" value="LRR receptor-like serine/threonine-protein kinase ERECTA"/>
    <property type="match status" value="1"/>
</dbReference>
<evidence type="ECO:0000256" key="2">
    <source>
        <dbReference type="ARBA" id="ARBA00022614"/>
    </source>
</evidence>
<keyword evidence="12" id="KW-1185">Reference proteome</keyword>
<evidence type="ECO:0000256" key="9">
    <source>
        <dbReference type="SAM" id="SignalP"/>
    </source>
</evidence>
<dbReference type="InterPro" id="IPR001611">
    <property type="entry name" value="Leu-rich_rpt"/>
</dbReference>
<keyword evidence="3 11" id="KW-0812">Transmembrane</keyword>
<reference evidence="11 12" key="1">
    <citation type="submission" date="2024-01" db="EMBL/GenBank/DDBJ databases">
        <title>The complete chloroplast genome sequence of Lithospermum erythrorhizon: insights into the phylogenetic relationship among Boraginaceae species and the maternal lineages of purple gromwells.</title>
        <authorList>
            <person name="Okada T."/>
            <person name="Watanabe K."/>
        </authorList>
    </citation>
    <scope>NUCLEOTIDE SEQUENCE [LARGE SCALE GENOMIC DNA]</scope>
</reference>
<dbReference type="SUPFAM" id="SSF52058">
    <property type="entry name" value="L domain-like"/>
    <property type="match status" value="2"/>
</dbReference>
<protein>
    <submittedName>
        <fullName evidence="11">Transmembrane signal receptor</fullName>
    </submittedName>
</protein>
<dbReference type="PROSITE" id="PS51450">
    <property type="entry name" value="LRR"/>
    <property type="match status" value="1"/>
</dbReference>
<keyword evidence="6" id="KW-1133">Transmembrane helix</keyword>
<organism evidence="11 12">
    <name type="scientific">Lithospermum erythrorhizon</name>
    <name type="common">Purple gromwell</name>
    <name type="synonym">Lithospermum officinale var. erythrorhizon</name>
    <dbReference type="NCBI Taxonomy" id="34254"/>
    <lineage>
        <taxon>Eukaryota</taxon>
        <taxon>Viridiplantae</taxon>
        <taxon>Streptophyta</taxon>
        <taxon>Embryophyta</taxon>
        <taxon>Tracheophyta</taxon>
        <taxon>Spermatophyta</taxon>
        <taxon>Magnoliopsida</taxon>
        <taxon>eudicotyledons</taxon>
        <taxon>Gunneridae</taxon>
        <taxon>Pentapetalae</taxon>
        <taxon>asterids</taxon>
        <taxon>lamiids</taxon>
        <taxon>Boraginales</taxon>
        <taxon>Boraginaceae</taxon>
        <taxon>Boraginoideae</taxon>
        <taxon>Lithospermeae</taxon>
        <taxon>Lithospermum</taxon>
    </lineage>
</organism>
<evidence type="ECO:0000256" key="5">
    <source>
        <dbReference type="ARBA" id="ARBA00022737"/>
    </source>
</evidence>
<evidence type="ECO:0000256" key="4">
    <source>
        <dbReference type="ARBA" id="ARBA00022729"/>
    </source>
</evidence>
<keyword evidence="7" id="KW-0472">Membrane</keyword>
<proteinExistence type="predicted"/>
<dbReference type="FunFam" id="3.80.10.10:FF:000221">
    <property type="entry name" value="Leucine-rich repeat receptor-like protein kinase PXL1"/>
    <property type="match status" value="1"/>
</dbReference>
<dbReference type="GO" id="GO:0016020">
    <property type="term" value="C:membrane"/>
    <property type="evidence" value="ECO:0007669"/>
    <property type="project" value="UniProtKB-SubCell"/>
</dbReference>
<evidence type="ECO:0000313" key="11">
    <source>
        <dbReference type="EMBL" id="GAA0157889.1"/>
    </source>
</evidence>
<keyword evidence="4 9" id="KW-0732">Signal</keyword>
<dbReference type="InterPro" id="IPR052595">
    <property type="entry name" value="LRRC69/RLP"/>
</dbReference>
<dbReference type="SMART" id="SM00365">
    <property type="entry name" value="LRR_SD22"/>
    <property type="match status" value="5"/>
</dbReference>
<dbReference type="PRINTS" id="PR00019">
    <property type="entry name" value="LEURICHRPT"/>
</dbReference>
<keyword evidence="11" id="KW-0675">Receptor</keyword>
<evidence type="ECO:0000313" key="12">
    <source>
        <dbReference type="Proteomes" id="UP001454036"/>
    </source>
</evidence>
<evidence type="ECO:0000256" key="3">
    <source>
        <dbReference type="ARBA" id="ARBA00022692"/>
    </source>
</evidence>
<sequence length="597" mass="64901">MHFMMCVVLEILLYFSLFHLAQPQGLQPTCSNIDREALLGFKAKIVKDTTGLLSTWTSKDCCGGGWEGIDCDPSTGRVIRLILQRPSSYKDVGIYMKGTLSTSLGNLSFLEVMIISGMKRISGPIPQSFEKLNKLTQLILDDNALQGVLQNSVLVHLTKLQTLSLSGNSFSGEIPPTMGNLKELLQLNLAKNSLTGSFPSTLANLKSLQALDVGYNSLSGLIPDFLGVGLLNLTYLDLSNNRLSGQMPDSLCNLVKLSALSLDHNQLVGRIPYLIGNMKSLSTLSLGSNRLSGQIPESLGHLQNLWNVSLSGNELVGPLPTSAFSKGLPSLLSIDLSRNKFNLGTVPEWIRNRELSNVQLAGCSLSGILPNFTKPESLNSIDLSDNYFSDGLSNFLARMSNIQNVKLSNNKLKSDISQIRLPDGLSSLDLHSNKLFGSLSRILSNKTSKFLEIVDVSNNQISGTIPEISSTLNLKVLNIANNKISGHIPISISNLNALEKLDISRNQITGTIPPSLGLVLKLHWLDISINGLTGRIPESLMGIEALQHVNFRANRLCGQIPQKRPFNIFPPAAYAHNLCLCGKPLPPCKGKQKETGQ</sequence>
<dbReference type="EMBL" id="BAABME010019643">
    <property type="protein sequence ID" value="GAA0157889.1"/>
    <property type="molecule type" value="Genomic_DNA"/>
</dbReference>
<keyword evidence="2" id="KW-0433">Leucine-rich repeat</keyword>
<dbReference type="Pfam" id="PF00560">
    <property type="entry name" value="LRR_1"/>
    <property type="match status" value="3"/>
</dbReference>
<gene>
    <name evidence="11" type="ORF">LIER_38541</name>
</gene>
<feature type="chain" id="PRO_5043808523" evidence="9">
    <location>
        <begin position="24"/>
        <end position="597"/>
    </location>
</feature>
<dbReference type="InterPro" id="IPR013210">
    <property type="entry name" value="LRR_N_plant-typ"/>
</dbReference>
<dbReference type="Pfam" id="PF13855">
    <property type="entry name" value="LRR_8"/>
    <property type="match status" value="2"/>
</dbReference>
<dbReference type="AlphaFoldDB" id="A0AAV3Q1H0"/>
<feature type="domain" description="Leucine-rich repeat-containing N-terminal plant-type" evidence="10">
    <location>
        <begin position="33"/>
        <end position="72"/>
    </location>
</feature>
<dbReference type="GO" id="GO:0051707">
    <property type="term" value="P:response to other organism"/>
    <property type="evidence" value="ECO:0007669"/>
    <property type="project" value="UniProtKB-ARBA"/>
</dbReference>
<accession>A0AAV3Q1H0</accession>
<dbReference type="Pfam" id="PF08263">
    <property type="entry name" value="LRRNT_2"/>
    <property type="match status" value="1"/>
</dbReference>
<evidence type="ECO:0000256" key="7">
    <source>
        <dbReference type="ARBA" id="ARBA00023136"/>
    </source>
</evidence>
<comment type="subcellular location">
    <subcellularLocation>
        <location evidence="1">Membrane</location>
    </subcellularLocation>
</comment>
<dbReference type="SMART" id="SM00369">
    <property type="entry name" value="LRR_TYP"/>
    <property type="match status" value="7"/>
</dbReference>
<dbReference type="Proteomes" id="UP001454036">
    <property type="component" value="Unassembled WGS sequence"/>
</dbReference>
<dbReference type="PANTHER" id="PTHR48057:SF2">
    <property type="entry name" value="DISEASE RESISTANCE PROTEIN-LIKE"/>
    <property type="match status" value="1"/>
</dbReference>
<evidence type="ECO:0000259" key="10">
    <source>
        <dbReference type="Pfam" id="PF08263"/>
    </source>
</evidence>
<keyword evidence="8" id="KW-0325">Glycoprotein</keyword>
<dbReference type="InterPro" id="IPR032675">
    <property type="entry name" value="LRR_dom_sf"/>
</dbReference>